<sequence>MASRGRHGAQAREDEQRREERGDQQVPAPQGPTVLPPPPPVDYGVFVLDLVQVMQTQAQTQAALQAQLQAQVGERDGPVHGGEEGSPEEVSAISLEAGQEEGIRVPVASAYSRSSESVSSCTADTSLQAQRQEGVSSLRKDTRRHRMLEASREVPEVWQYRAPDQRLPQTLAVFADRGASPSSGRSSDTNDKEARKASGPSPSLAVESDVEAKELEVPLSVHTPAGTVAARKCIPSLPVCIEDRGLFGCFYLLKMKDYDAILGLDWLEEHYALAWIWRLWASSNDPLRLEGALNRKEGFSDPGVQSTSIQNRLGRRFGHLLGLAEEGIFD</sequence>
<dbReference type="CDD" id="cd00303">
    <property type="entry name" value="retropepsin_like"/>
    <property type="match status" value="1"/>
</dbReference>
<accession>A0A843TP06</accession>
<dbReference type="AlphaFoldDB" id="A0A843TP06"/>
<feature type="region of interest" description="Disordered" evidence="1">
    <location>
        <begin position="114"/>
        <end position="146"/>
    </location>
</feature>
<gene>
    <name evidence="2" type="ORF">Taro_004087</name>
</gene>
<dbReference type="EMBL" id="NMUH01000108">
    <property type="protein sequence ID" value="MQL71747.1"/>
    <property type="molecule type" value="Genomic_DNA"/>
</dbReference>
<dbReference type="Proteomes" id="UP000652761">
    <property type="component" value="Unassembled WGS sequence"/>
</dbReference>
<feature type="compositionally biased region" description="Basic and acidic residues" evidence="1">
    <location>
        <begin position="10"/>
        <end position="23"/>
    </location>
</feature>
<feature type="compositionally biased region" description="Low complexity" evidence="1">
    <location>
        <begin position="24"/>
        <end position="33"/>
    </location>
</feature>
<evidence type="ECO:0000313" key="3">
    <source>
        <dbReference type="Proteomes" id="UP000652761"/>
    </source>
</evidence>
<evidence type="ECO:0000313" key="2">
    <source>
        <dbReference type="EMBL" id="MQL71747.1"/>
    </source>
</evidence>
<keyword evidence="3" id="KW-1185">Reference proteome</keyword>
<organism evidence="2 3">
    <name type="scientific">Colocasia esculenta</name>
    <name type="common">Wild taro</name>
    <name type="synonym">Arum esculentum</name>
    <dbReference type="NCBI Taxonomy" id="4460"/>
    <lineage>
        <taxon>Eukaryota</taxon>
        <taxon>Viridiplantae</taxon>
        <taxon>Streptophyta</taxon>
        <taxon>Embryophyta</taxon>
        <taxon>Tracheophyta</taxon>
        <taxon>Spermatophyta</taxon>
        <taxon>Magnoliopsida</taxon>
        <taxon>Liliopsida</taxon>
        <taxon>Araceae</taxon>
        <taxon>Aroideae</taxon>
        <taxon>Colocasieae</taxon>
        <taxon>Colocasia</taxon>
    </lineage>
</organism>
<name>A0A843TP06_COLES</name>
<dbReference type="OrthoDB" id="786680at2759"/>
<protein>
    <submittedName>
        <fullName evidence="2">Uncharacterized protein</fullName>
    </submittedName>
</protein>
<dbReference type="Pfam" id="PF08284">
    <property type="entry name" value="RVP_2"/>
    <property type="match status" value="1"/>
</dbReference>
<reference evidence="2" key="1">
    <citation type="submission" date="2017-07" db="EMBL/GenBank/DDBJ databases">
        <title>Taro Niue Genome Assembly and Annotation.</title>
        <authorList>
            <person name="Atibalentja N."/>
            <person name="Keating K."/>
            <person name="Fields C.J."/>
        </authorList>
    </citation>
    <scope>NUCLEOTIDE SEQUENCE</scope>
    <source>
        <strain evidence="2">Niue_2</strain>
        <tissue evidence="2">Leaf</tissue>
    </source>
</reference>
<comment type="caution">
    <text evidence="2">The sequence shown here is derived from an EMBL/GenBank/DDBJ whole genome shotgun (WGS) entry which is preliminary data.</text>
</comment>
<feature type="region of interest" description="Disordered" evidence="1">
    <location>
        <begin position="175"/>
        <end position="207"/>
    </location>
</feature>
<feature type="region of interest" description="Disordered" evidence="1">
    <location>
        <begin position="1"/>
        <end position="40"/>
    </location>
</feature>
<feature type="compositionally biased region" description="Polar residues" evidence="1">
    <location>
        <begin position="121"/>
        <end position="135"/>
    </location>
</feature>
<proteinExistence type="predicted"/>
<evidence type="ECO:0000256" key="1">
    <source>
        <dbReference type="SAM" id="MobiDB-lite"/>
    </source>
</evidence>